<dbReference type="AlphaFoldDB" id="A0A427XNJ4"/>
<feature type="region of interest" description="Disordered" evidence="1">
    <location>
        <begin position="231"/>
        <end position="259"/>
    </location>
</feature>
<keyword evidence="2" id="KW-0472">Membrane</keyword>
<evidence type="ECO:0000313" key="3">
    <source>
        <dbReference type="EMBL" id="RSH80466.1"/>
    </source>
</evidence>
<comment type="caution">
    <text evidence="3">The sequence shown here is derived from an EMBL/GenBank/DDBJ whole genome shotgun (WGS) entry which is preliminary data.</text>
</comment>
<evidence type="ECO:0000313" key="4">
    <source>
        <dbReference type="Proteomes" id="UP000279236"/>
    </source>
</evidence>
<keyword evidence="2" id="KW-1133">Transmembrane helix</keyword>
<name>A0A427XNJ4_9TREE</name>
<feature type="transmembrane region" description="Helical" evidence="2">
    <location>
        <begin position="180"/>
        <end position="203"/>
    </location>
</feature>
<feature type="transmembrane region" description="Helical" evidence="2">
    <location>
        <begin position="97"/>
        <end position="125"/>
    </location>
</feature>
<dbReference type="GeneID" id="39593589"/>
<accession>A0A427XNJ4</accession>
<sequence length="259" mass="28365">MHITTRTCSMRPSTIRLGLYATSLLVALYALGTSAYELHVKETYRIYEYNSLEAAPPLLRAARGVMGVSLTLVLYLLPTTIISFIRPDRDWAFIPLVYLGVDVTALFMATCMAFGSMILSMTWLLASPPGYNNSYAACKASVNEGPVAANLTVGAKKPVFTVHHLSDGQCDLVLSTICSTWLLCFLLTSTFIFVIVATCQFGADVRNKWSKPLYIVEEIAEEVRARERSGIAPTMGGGRTRMQRHGGWQPMPSPLKGGG</sequence>
<dbReference type="Proteomes" id="UP000279236">
    <property type="component" value="Unassembled WGS sequence"/>
</dbReference>
<evidence type="ECO:0000256" key="2">
    <source>
        <dbReference type="SAM" id="Phobius"/>
    </source>
</evidence>
<dbReference type="EMBL" id="RSCE01000008">
    <property type="protein sequence ID" value="RSH80466.1"/>
    <property type="molecule type" value="Genomic_DNA"/>
</dbReference>
<gene>
    <name evidence="3" type="ORF">EHS24_009046</name>
</gene>
<proteinExistence type="predicted"/>
<keyword evidence="4" id="KW-1185">Reference proteome</keyword>
<organism evidence="3 4">
    <name type="scientific">Apiotrichum porosum</name>
    <dbReference type="NCBI Taxonomy" id="105984"/>
    <lineage>
        <taxon>Eukaryota</taxon>
        <taxon>Fungi</taxon>
        <taxon>Dikarya</taxon>
        <taxon>Basidiomycota</taxon>
        <taxon>Agaricomycotina</taxon>
        <taxon>Tremellomycetes</taxon>
        <taxon>Trichosporonales</taxon>
        <taxon>Trichosporonaceae</taxon>
        <taxon>Apiotrichum</taxon>
    </lineage>
</organism>
<dbReference type="RefSeq" id="XP_028475413.1">
    <property type="nucleotide sequence ID" value="XM_028624341.1"/>
</dbReference>
<protein>
    <submittedName>
        <fullName evidence="3">Uncharacterized protein</fullName>
    </submittedName>
</protein>
<reference evidence="3 4" key="1">
    <citation type="submission" date="2018-11" db="EMBL/GenBank/DDBJ databases">
        <title>Genome sequence of Apiotrichum porosum DSM 27194.</title>
        <authorList>
            <person name="Aliyu H."/>
            <person name="Gorte O."/>
            <person name="Ochsenreither K."/>
        </authorList>
    </citation>
    <scope>NUCLEOTIDE SEQUENCE [LARGE SCALE GENOMIC DNA]</scope>
    <source>
        <strain evidence="3 4">DSM 27194</strain>
    </source>
</reference>
<feature type="transmembrane region" description="Helical" evidence="2">
    <location>
        <begin position="65"/>
        <end position="85"/>
    </location>
</feature>
<evidence type="ECO:0000256" key="1">
    <source>
        <dbReference type="SAM" id="MobiDB-lite"/>
    </source>
</evidence>
<keyword evidence="2" id="KW-0812">Transmembrane</keyword>